<feature type="compositionally biased region" description="Basic residues" evidence="1">
    <location>
        <begin position="37"/>
        <end position="48"/>
    </location>
</feature>
<dbReference type="OrthoDB" id="67027at2759"/>
<feature type="region of interest" description="Disordered" evidence="1">
    <location>
        <begin position="37"/>
        <end position="91"/>
    </location>
</feature>
<protein>
    <submittedName>
        <fullName evidence="2">Uncharacterized protein</fullName>
    </submittedName>
</protein>
<dbReference type="AlphaFoldDB" id="U4UIK4"/>
<proteinExistence type="predicted"/>
<evidence type="ECO:0000313" key="2">
    <source>
        <dbReference type="EMBL" id="ERL92233.1"/>
    </source>
</evidence>
<name>U4UIK4_DENPD</name>
<feature type="compositionally biased region" description="Basic residues" evidence="1">
    <location>
        <begin position="79"/>
        <end position="91"/>
    </location>
</feature>
<organism evidence="2 3">
    <name type="scientific">Dendroctonus ponderosae</name>
    <name type="common">Mountain pine beetle</name>
    <dbReference type="NCBI Taxonomy" id="77166"/>
    <lineage>
        <taxon>Eukaryota</taxon>
        <taxon>Metazoa</taxon>
        <taxon>Ecdysozoa</taxon>
        <taxon>Arthropoda</taxon>
        <taxon>Hexapoda</taxon>
        <taxon>Insecta</taxon>
        <taxon>Pterygota</taxon>
        <taxon>Neoptera</taxon>
        <taxon>Endopterygota</taxon>
        <taxon>Coleoptera</taxon>
        <taxon>Polyphaga</taxon>
        <taxon>Cucujiformia</taxon>
        <taxon>Curculionidae</taxon>
        <taxon>Scolytinae</taxon>
        <taxon>Dendroctonus</taxon>
    </lineage>
</organism>
<dbReference type="EMBL" id="KB632314">
    <property type="protein sequence ID" value="ERL92233.1"/>
    <property type="molecule type" value="Genomic_DNA"/>
</dbReference>
<dbReference type="Proteomes" id="UP000030742">
    <property type="component" value="Unassembled WGS sequence"/>
</dbReference>
<gene>
    <name evidence="2" type="ORF">D910_09551</name>
</gene>
<evidence type="ECO:0000313" key="3">
    <source>
        <dbReference type="Proteomes" id="UP000030742"/>
    </source>
</evidence>
<accession>U4UIK4</accession>
<evidence type="ECO:0000256" key="1">
    <source>
        <dbReference type="SAM" id="MobiDB-lite"/>
    </source>
</evidence>
<sequence length="91" mass="10720">MGHSIQQAEMNAAKKALELSQDLFPQLDHQKRVIVKSLKRQRKHKNSKNPHQQRDTKSPESYSRHRFKSKSPDPENGRHRTLHTKSRKDSK</sequence>
<dbReference type="STRING" id="77166.U4UIK4"/>
<reference evidence="2 3" key="1">
    <citation type="journal article" date="2013" name="Genome Biol.">
        <title>Draft genome of the mountain pine beetle, Dendroctonus ponderosae Hopkins, a major forest pest.</title>
        <authorList>
            <person name="Keeling C.I."/>
            <person name="Yuen M.M."/>
            <person name="Liao N.Y."/>
            <person name="Docking T.R."/>
            <person name="Chan S.K."/>
            <person name="Taylor G.A."/>
            <person name="Palmquist D.L."/>
            <person name="Jackman S.D."/>
            <person name="Nguyen A."/>
            <person name="Li M."/>
            <person name="Henderson H."/>
            <person name="Janes J.K."/>
            <person name="Zhao Y."/>
            <person name="Pandoh P."/>
            <person name="Moore R."/>
            <person name="Sperling F.A."/>
            <person name="Huber D.P."/>
            <person name="Birol I."/>
            <person name="Jones S.J."/>
            <person name="Bohlmann J."/>
        </authorList>
    </citation>
    <scope>NUCLEOTIDE SEQUENCE</scope>
</reference>